<protein>
    <submittedName>
        <fullName evidence="4">Matrix-remodeling-associated protein 7</fullName>
    </submittedName>
</protein>
<feature type="domain" description="Matrix-remodeling-associated protein 7 helical" evidence="3">
    <location>
        <begin position="173"/>
        <end position="233"/>
    </location>
</feature>
<dbReference type="PANTHER" id="PTHR21845">
    <property type="entry name" value="TRANSMEMBRANE ANCHOR PROTEIN 1"/>
    <property type="match status" value="1"/>
</dbReference>
<evidence type="ECO:0000313" key="4">
    <source>
        <dbReference type="EMBL" id="KAK0134366.1"/>
    </source>
</evidence>
<feature type="region of interest" description="Disordered" evidence="1">
    <location>
        <begin position="88"/>
        <end position="107"/>
    </location>
</feature>
<gene>
    <name evidence="4" type="primary">MXRA7</name>
    <name evidence="4" type="ORF">N1851_030083</name>
</gene>
<dbReference type="InterPro" id="IPR057534">
    <property type="entry name" value="MXRA7_helical"/>
</dbReference>
<dbReference type="EMBL" id="JAOPHQ010005712">
    <property type="protein sequence ID" value="KAK0134366.1"/>
    <property type="molecule type" value="Genomic_DNA"/>
</dbReference>
<reference evidence="4" key="1">
    <citation type="journal article" date="2023" name="Front. Mar. Sci.">
        <title>A new Merluccius polli reference genome to investigate the effects of global change in West African waters.</title>
        <authorList>
            <person name="Mateo J.L."/>
            <person name="Blanco-Fernandez C."/>
            <person name="Garcia-Vazquez E."/>
            <person name="Machado-Schiaffino G."/>
        </authorList>
    </citation>
    <scope>NUCLEOTIDE SEQUENCE</scope>
    <source>
        <strain evidence="4">C29</strain>
        <tissue evidence="4">Fin</tissue>
    </source>
</reference>
<sequence>MDLTFILAAVIFTLLAVVVATSIFNGSPSSLDFARGREVGPADETKAGLDPSAAWLNGHIPDRRTAATDDWAEHDHWEVVKSVLSAESEETHRDTADAVHTLSASPLDPRCVRPSRSRSCDLLDSSSAAVSSPGAGGRRSLIGLSEKELLKCAFSYPQTEGATESPGLNDIKYLPGQARSKHIETMMSKQELEDEQRVQREQLAAIFRLLKDNKETFGEVSEGDLEDQFRLYSI</sequence>
<accession>A0AA47M691</accession>
<name>A0AA47M691_MERPO</name>
<proteinExistence type="predicted"/>
<evidence type="ECO:0000256" key="1">
    <source>
        <dbReference type="SAM" id="MobiDB-lite"/>
    </source>
</evidence>
<evidence type="ECO:0000313" key="5">
    <source>
        <dbReference type="Proteomes" id="UP001174136"/>
    </source>
</evidence>
<dbReference type="AlphaFoldDB" id="A0AA47M691"/>
<dbReference type="Pfam" id="PF25473">
    <property type="entry name" value="MXRA7_helical"/>
    <property type="match status" value="1"/>
</dbReference>
<dbReference type="Proteomes" id="UP001174136">
    <property type="component" value="Unassembled WGS sequence"/>
</dbReference>
<dbReference type="InterPro" id="IPR026622">
    <property type="entry name" value="Mxra7"/>
</dbReference>
<organism evidence="4 5">
    <name type="scientific">Merluccius polli</name>
    <name type="common">Benguela hake</name>
    <name type="synonym">Merluccius cadenati</name>
    <dbReference type="NCBI Taxonomy" id="89951"/>
    <lineage>
        <taxon>Eukaryota</taxon>
        <taxon>Metazoa</taxon>
        <taxon>Chordata</taxon>
        <taxon>Craniata</taxon>
        <taxon>Vertebrata</taxon>
        <taxon>Euteleostomi</taxon>
        <taxon>Actinopterygii</taxon>
        <taxon>Neopterygii</taxon>
        <taxon>Teleostei</taxon>
        <taxon>Neoteleostei</taxon>
        <taxon>Acanthomorphata</taxon>
        <taxon>Zeiogadaria</taxon>
        <taxon>Gadariae</taxon>
        <taxon>Gadiformes</taxon>
        <taxon>Gadoidei</taxon>
        <taxon>Merlucciidae</taxon>
        <taxon>Merluccius</taxon>
    </lineage>
</organism>
<evidence type="ECO:0000259" key="3">
    <source>
        <dbReference type="Pfam" id="PF25473"/>
    </source>
</evidence>
<feature type="chain" id="PRO_5041261541" evidence="2">
    <location>
        <begin position="21"/>
        <end position="234"/>
    </location>
</feature>
<comment type="caution">
    <text evidence="4">The sequence shown here is derived from an EMBL/GenBank/DDBJ whole genome shotgun (WGS) entry which is preliminary data.</text>
</comment>
<dbReference type="PANTHER" id="PTHR21845:SF2">
    <property type="entry name" value="MATRIX-REMODELING-ASSOCIATED PROTEIN 7"/>
    <property type="match status" value="1"/>
</dbReference>
<keyword evidence="2" id="KW-0732">Signal</keyword>
<evidence type="ECO:0000256" key="2">
    <source>
        <dbReference type="SAM" id="SignalP"/>
    </source>
</evidence>
<feature type="signal peptide" evidence="2">
    <location>
        <begin position="1"/>
        <end position="20"/>
    </location>
</feature>
<keyword evidence="5" id="KW-1185">Reference proteome</keyword>